<feature type="region of interest" description="Disordered" evidence="1">
    <location>
        <begin position="210"/>
        <end position="239"/>
    </location>
</feature>
<reference evidence="2 3" key="1">
    <citation type="journal article" date="2006" name="J. Bacteriol.">
        <title>Comparative genomic analysis of three strains of Ehrlichia ruminantium reveals an active process of genome size plasticity.</title>
        <authorList>
            <person name="Frutos R."/>
            <person name="Viari A."/>
            <person name="Ferraz C."/>
            <person name="Morgat A."/>
            <person name="Eychenie S."/>
            <person name="Kandassami Y."/>
            <person name="Chantal I."/>
            <person name="Bensaid A."/>
            <person name="Coissac E."/>
            <person name="Vachiery N."/>
            <person name="Demaille J."/>
            <person name="Martinez D."/>
        </authorList>
    </citation>
    <scope>NUCLEOTIDE SEQUENCE [LARGE SCALE GENOMIC DNA]</scope>
    <source>
        <strain evidence="2 3">Welgevonden</strain>
    </source>
</reference>
<name>A0A0H3M8N1_EHRRW</name>
<dbReference type="EMBL" id="CR925678">
    <property type="protein sequence ID" value="CAI27065.1"/>
    <property type="molecule type" value="Genomic_DNA"/>
</dbReference>
<dbReference type="HOGENOM" id="CLU_094146_0_0_5"/>
<evidence type="ECO:0000313" key="2">
    <source>
        <dbReference type="EMBL" id="CAI27065.1"/>
    </source>
</evidence>
<dbReference type="KEGG" id="erw:ERWE_CDS_05710"/>
<dbReference type="AlphaFoldDB" id="A0A0H3M8N1"/>
<sequence>MCYLIGNLMLFKYNPDNTKNIHDEALKCLSSIKLSVYSYRCMGYTGKDGILRVISNPDKIRIPIKPSIGYSLFYLKCTISPKTLSENLSLINMALAVVNSPTLNVMIRSRHLAPAMCMGFYILIHSDNLKLLTKQELSPTRNVARVGQLLLCKPNSIGNGIYKINMDFDELKALQAVKELESAQFMVIKPLPVKMNKPLFEGNSNNYSSLVEESSTHETNTTSNTENVSNEQGAVGGDIQPQQLTNTEAATYDINFLTDVSIALEKLCEKYY</sequence>
<proteinExistence type="predicted"/>
<dbReference type="Proteomes" id="UP000001021">
    <property type="component" value="Chromosome"/>
</dbReference>
<keyword evidence="3" id="KW-1185">Reference proteome</keyword>
<gene>
    <name evidence="2" type="ordered locus">ERWE_CDS_05710</name>
</gene>
<feature type="compositionally biased region" description="Low complexity" evidence="1">
    <location>
        <begin position="217"/>
        <end position="231"/>
    </location>
</feature>
<organism evidence="2 3">
    <name type="scientific">Ehrlichia ruminantium (strain Welgevonden)</name>
    <dbReference type="NCBI Taxonomy" id="254945"/>
    <lineage>
        <taxon>Bacteria</taxon>
        <taxon>Pseudomonadati</taxon>
        <taxon>Pseudomonadota</taxon>
        <taxon>Alphaproteobacteria</taxon>
        <taxon>Rickettsiales</taxon>
        <taxon>Anaplasmataceae</taxon>
        <taxon>Ehrlichia</taxon>
    </lineage>
</organism>
<protein>
    <recommendedName>
        <fullName evidence="4">DUF3023 domain-containing protein</fullName>
    </recommendedName>
</protein>
<evidence type="ECO:0000256" key="1">
    <source>
        <dbReference type="SAM" id="MobiDB-lite"/>
    </source>
</evidence>
<accession>A0A0H3M8N1</accession>
<evidence type="ECO:0000313" key="3">
    <source>
        <dbReference type="Proteomes" id="UP000001021"/>
    </source>
</evidence>
<evidence type="ECO:0008006" key="4">
    <source>
        <dbReference type="Google" id="ProtNLM"/>
    </source>
</evidence>